<gene>
    <name evidence="1" type="ORF">V1286_005081</name>
</gene>
<dbReference type="Proteomes" id="UP001364224">
    <property type="component" value="Unassembled WGS sequence"/>
</dbReference>
<comment type="caution">
    <text evidence="1">The sequence shown here is derived from an EMBL/GenBank/DDBJ whole genome shotgun (WGS) entry which is preliminary data.</text>
</comment>
<dbReference type="EMBL" id="JAZHRV010000001">
    <property type="protein sequence ID" value="MEH2557552.1"/>
    <property type="molecule type" value="Genomic_DNA"/>
</dbReference>
<organism evidence="1 2">
    <name type="scientific">Bradyrhizobium algeriense</name>
    <dbReference type="NCBI Taxonomy" id="634784"/>
    <lineage>
        <taxon>Bacteria</taxon>
        <taxon>Pseudomonadati</taxon>
        <taxon>Pseudomonadota</taxon>
        <taxon>Alphaproteobacteria</taxon>
        <taxon>Hyphomicrobiales</taxon>
        <taxon>Nitrobacteraceae</taxon>
        <taxon>Bradyrhizobium</taxon>
    </lineage>
</organism>
<evidence type="ECO:0000313" key="1">
    <source>
        <dbReference type="EMBL" id="MEH2557552.1"/>
    </source>
</evidence>
<proteinExistence type="predicted"/>
<name>A0ABU8BG75_9BRAD</name>
<accession>A0ABU8BG75</accession>
<protein>
    <submittedName>
        <fullName evidence="1">Uncharacterized protein</fullName>
    </submittedName>
</protein>
<sequence length="40" mass="4431">MPFTTRMTVVRLGNGDLFIHSPIAFEPALADRLQAMGTVR</sequence>
<keyword evidence="2" id="KW-1185">Reference proteome</keyword>
<evidence type="ECO:0000313" key="2">
    <source>
        <dbReference type="Proteomes" id="UP001364224"/>
    </source>
</evidence>
<dbReference type="RefSeq" id="WP_334483870.1">
    <property type="nucleotide sequence ID" value="NZ_JAZHRV010000001.1"/>
</dbReference>
<reference evidence="1 2" key="1">
    <citation type="submission" date="2024-02" db="EMBL/GenBank/DDBJ databases">
        <title>Adaptive strategies in a cosmopolitan and abundant soil bacterium.</title>
        <authorList>
            <person name="Carini P."/>
        </authorList>
    </citation>
    <scope>NUCLEOTIDE SEQUENCE [LARGE SCALE GENOMIC DNA]</scope>
    <source>
        <strain evidence="1 2">AZCC 1608</strain>
    </source>
</reference>